<sequence length="225" mass="25270">MRLFPIPSSSDGSPRSREESNGEKNSAFLYLNIYDLTPVNNYLYWFGLGIFHSGIEVHGLEYGFGAHEYPTSGVFEVEPRSCPGFTFRRSVPLGRTNMSRSELQLFMEQISSKYHGDTYHLIAKNCNHFTEEVCLLLTGKPIPGWVNRLARLGSFCNCILPENIHATTVRHVPDHLTYPEDGSDSGSSLSAECEEEDVDHHLLTTPNSDVSFLKGKPVRLAKDML</sequence>
<dbReference type="Gramene" id="OE9A116962T1">
    <property type="protein sequence ID" value="OE9A116962C1"/>
    <property type="gene ID" value="OE9A116962"/>
</dbReference>
<dbReference type="GO" id="GO:0006508">
    <property type="term" value="P:proteolysis"/>
    <property type="evidence" value="ECO:0007669"/>
    <property type="project" value="UniProtKB-KW"/>
</dbReference>
<dbReference type="Pfam" id="PF05903">
    <property type="entry name" value="Peptidase_C97"/>
    <property type="match status" value="1"/>
</dbReference>
<dbReference type="OrthoDB" id="412286at2759"/>
<dbReference type="GO" id="GO:0101005">
    <property type="term" value="F:deubiquitinase activity"/>
    <property type="evidence" value="ECO:0007669"/>
    <property type="project" value="TreeGrafter"/>
</dbReference>
<evidence type="ECO:0000256" key="4">
    <source>
        <dbReference type="SAM" id="MobiDB-lite"/>
    </source>
</evidence>
<evidence type="ECO:0000256" key="1">
    <source>
        <dbReference type="ARBA" id="ARBA00008140"/>
    </source>
</evidence>
<dbReference type="AlphaFoldDB" id="A0A8S0SR31"/>
<dbReference type="SMART" id="SM01179">
    <property type="entry name" value="DUF862"/>
    <property type="match status" value="1"/>
</dbReference>
<dbReference type="InterPro" id="IPR008580">
    <property type="entry name" value="PPPDE_dom"/>
</dbReference>
<reference evidence="6 7" key="1">
    <citation type="submission" date="2019-12" db="EMBL/GenBank/DDBJ databases">
        <authorList>
            <person name="Alioto T."/>
            <person name="Alioto T."/>
            <person name="Gomez Garrido J."/>
        </authorList>
    </citation>
    <scope>NUCLEOTIDE SEQUENCE [LARGE SCALE GENOMIC DNA]</scope>
</reference>
<protein>
    <recommendedName>
        <fullName evidence="5">PPPDE domain-containing protein</fullName>
    </recommendedName>
</protein>
<evidence type="ECO:0000259" key="5">
    <source>
        <dbReference type="PROSITE" id="PS51858"/>
    </source>
</evidence>
<dbReference type="EMBL" id="CACTIH010005467">
    <property type="protein sequence ID" value="CAA2994119.1"/>
    <property type="molecule type" value="Genomic_DNA"/>
</dbReference>
<evidence type="ECO:0000313" key="7">
    <source>
        <dbReference type="Proteomes" id="UP000594638"/>
    </source>
</evidence>
<dbReference type="PANTHER" id="PTHR12378:SF10">
    <property type="entry name" value="OS04G0548000 PROTEIN"/>
    <property type="match status" value="1"/>
</dbReference>
<feature type="region of interest" description="Disordered" evidence="4">
    <location>
        <begin position="1"/>
        <end position="21"/>
    </location>
</feature>
<evidence type="ECO:0000256" key="2">
    <source>
        <dbReference type="ARBA" id="ARBA00022670"/>
    </source>
</evidence>
<feature type="domain" description="PPPDE" evidence="5">
    <location>
        <begin position="27"/>
        <end position="164"/>
    </location>
</feature>
<organism evidence="6 7">
    <name type="scientific">Olea europaea subsp. europaea</name>
    <dbReference type="NCBI Taxonomy" id="158383"/>
    <lineage>
        <taxon>Eukaryota</taxon>
        <taxon>Viridiplantae</taxon>
        <taxon>Streptophyta</taxon>
        <taxon>Embryophyta</taxon>
        <taxon>Tracheophyta</taxon>
        <taxon>Spermatophyta</taxon>
        <taxon>Magnoliopsida</taxon>
        <taxon>eudicotyledons</taxon>
        <taxon>Gunneridae</taxon>
        <taxon>Pentapetalae</taxon>
        <taxon>asterids</taxon>
        <taxon>lamiids</taxon>
        <taxon>Lamiales</taxon>
        <taxon>Oleaceae</taxon>
        <taxon>Oleeae</taxon>
        <taxon>Olea</taxon>
    </lineage>
</organism>
<keyword evidence="3" id="KW-0378">Hydrolase</keyword>
<keyword evidence="7" id="KW-1185">Reference proteome</keyword>
<evidence type="ECO:0000313" key="6">
    <source>
        <dbReference type="EMBL" id="CAA2994119.1"/>
    </source>
</evidence>
<dbReference type="Gene3D" id="3.90.1720.30">
    <property type="entry name" value="PPPDE domains"/>
    <property type="match status" value="1"/>
</dbReference>
<keyword evidence="2" id="KW-0645">Protease</keyword>
<dbReference type="GO" id="GO:0016579">
    <property type="term" value="P:protein deubiquitination"/>
    <property type="evidence" value="ECO:0007669"/>
    <property type="project" value="TreeGrafter"/>
</dbReference>
<dbReference type="InterPro" id="IPR042266">
    <property type="entry name" value="PPPDE_sf"/>
</dbReference>
<comment type="caution">
    <text evidence="6">The sequence shown here is derived from an EMBL/GenBank/DDBJ whole genome shotgun (WGS) entry which is preliminary data.</text>
</comment>
<name>A0A8S0SR31_OLEEU</name>
<proteinExistence type="inferred from homology"/>
<dbReference type="PROSITE" id="PS51858">
    <property type="entry name" value="PPPDE"/>
    <property type="match status" value="1"/>
</dbReference>
<evidence type="ECO:0000256" key="3">
    <source>
        <dbReference type="ARBA" id="ARBA00022801"/>
    </source>
</evidence>
<dbReference type="Proteomes" id="UP000594638">
    <property type="component" value="Unassembled WGS sequence"/>
</dbReference>
<accession>A0A8S0SR31</accession>
<dbReference type="PANTHER" id="PTHR12378">
    <property type="entry name" value="DESUMOYLATING ISOPEPTIDASE"/>
    <property type="match status" value="1"/>
</dbReference>
<gene>
    <name evidence="6" type="ORF">OLEA9_A116962</name>
</gene>
<comment type="similarity">
    <text evidence="1">Belongs to the DeSI family.</text>
</comment>